<organism evidence="1 2">
    <name type="scientific">Catharanthus roseus</name>
    <name type="common">Madagascar periwinkle</name>
    <name type="synonym">Vinca rosea</name>
    <dbReference type="NCBI Taxonomy" id="4058"/>
    <lineage>
        <taxon>Eukaryota</taxon>
        <taxon>Viridiplantae</taxon>
        <taxon>Streptophyta</taxon>
        <taxon>Embryophyta</taxon>
        <taxon>Tracheophyta</taxon>
        <taxon>Spermatophyta</taxon>
        <taxon>Magnoliopsida</taxon>
        <taxon>eudicotyledons</taxon>
        <taxon>Gunneridae</taxon>
        <taxon>Pentapetalae</taxon>
        <taxon>asterids</taxon>
        <taxon>lamiids</taxon>
        <taxon>Gentianales</taxon>
        <taxon>Apocynaceae</taxon>
        <taxon>Rauvolfioideae</taxon>
        <taxon>Vinceae</taxon>
        <taxon>Catharanthinae</taxon>
        <taxon>Catharanthus</taxon>
    </lineage>
</organism>
<accession>A0ACC0CGG6</accession>
<dbReference type="EMBL" id="CM044701">
    <property type="protein sequence ID" value="KAI5683942.1"/>
    <property type="molecule type" value="Genomic_DNA"/>
</dbReference>
<evidence type="ECO:0000313" key="2">
    <source>
        <dbReference type="Proteomes" id="UP001060085"/>
    </source>
</evidence>
<protein>
    <submittedName>
        <fullName evidence="1">Uncharacterized protein</fullName>
    </submittedName>
</protein>
<keyword evidence="2" id="KW-1185">Reference proteome</keyword>
<sequence>MLKLSICINSILNHVLEKRPMRSKSTMKLLWMLILLVLDNGHLSKGANVNISGRPDVVNIGSILTVSSLVGKVAKIAIDAAVEDLNSNPDVLGGTKLKITTLDSNYSGFLGIVEAMRFMETETMAIIGPQSSVIAHVISHIANELKVPLLSFAATDPTLSSLQYPFFVRTSPNDLFQMVAIAEIIDYYEWREVVAIYVDDDFGRNGVAALGDELAARRCSISYKAPMKTDATQSDIRDVLVEVALTESRILVVHTYPNKGLEIFAEARYLGMLDSGYVWIATNWLTTILDTKASASLELFGNLQGVISLRIHTPDSQMKRNFISKWRNLTKNETSVGLSTFALYAYDTVWMLAHAIDAYFDHGGNLSFSKYSKLNEMHGGSLRLDSMSIFNGGDLLLDRILHVNMTGVTGPYGFTSDRNLIRPAFQVINVIGSGTRRVGFWSNYSGLSIVPPETLYSKPANRSSSNQRLLNVIWPGETIQKPRGWVFPQNGRQLKIGVPNRVSFREFVAQIPGTDMFKGYCMDVFSAAVSLLPYGVPYKLIPYGDGRNNPSDSELVRLITAGVYDAAIGDIAITTNRTRMVDFTQPFIESGLVVVVPVRKQSSNAWAFLRPFTPRMWAVTGIFFLIVGAVVWILEHRLNDEFRGPPRKQVVTILWFSFSTLFFAHRENTVSTLGRFVLIFWLFVVLIINSSYTASLTSILTVQQLSSPIKGIESLLNMKEPIGYQQGSFARDYLIEELGVQESRLIPLNLPEDYVKALNAGPKNGGVAAIVDERPYIELFLSTRCEFSIVGQEFTKNGWGFAFRRDSPLAVDLSTAILKLSENGELQRIHDKWLLRSACSSQSTKLEVDRLQLGSFAGLFFICGLACFIALIIYFIRIVRQFMKHGSDSGPDLSNSNHSSSRSARLQTFLSFVDEKEDSVRARSKRRQLDVLSTRSVEDASMNSSKRYRTALSSERNGSFGNAPNQVTFGP</sequence>
<gene>
    <name evidence="1" type="ORF">M9H77_05170</name>
</gene>
<proteinExistence type="predicted"/>
<comment type="caution">
    <text evidence="1">The sequence shown here is derived from an EMBL/GenBank/DDBJ whole genome shotgun (WGS) entry which is preliminary data.</text>
</comment>
<evidence type="ECO:0000313" key="1">
    <source>
        <dbReference type="EMBL" id="KAI5683942.1"/>
    </source>
</evidence>
<name>A0ACC0CGG6_CATRO</name>
<reference evidence="2" key="1">
    <citation type="journal article" date="2023" name="Nat. Plants">
        <title>Single-cell RNA sequencing provides a high-resolution roadmap for understanding the multicellular compartmentation of specialized metabolism.</title>
        <authorList>
            <person name="Sun S."/>
            <person name="Shen X."/>
            <person name="Li Y."/>
            <person name="Li Y."/>
            <person name="Wang S."/>
            <person name="Li R."/>
            <person name="Zhang H."/>
            <person name="Shen G."/>
            <person name="Guo B."/>
            <person name="Wei J."/>
            <person name="Xu J."/>
            <person name="St-Pierre B."/>
            <person name="Chen S."/>
            <person name="Sun C."/>
        </authorList>
    </citation>
    <scope>NUCLEOTIDE SEQUENCE [LARGE SCALE GENOMIC DNA]</scope>
</reference>
<dbReference type="Proteomes" id="UP001060085">
    <property type="component" value="Linkage Group LG01"/>
</dbReference>